<protein>
    <submittedName>
        <fullName evidence="1">Uncharacterized protein</fullName>
    </submittedName>
</protein>
<evidence type="ECO:0000313" key="2">
    <source>
        <dbReference type="Proteomes" id="UP001165160"/>
    </source>
</evidence>
<gene>
    <name evidence="1" type="ORF">TrVE_jg10071</name>
</gene>
<proteinExistence type="predicted"/>
<dbReference type="EMBL" id="BRXX01000363">
    <property type="protein sequence ID" value="GMI07365.1"/>
    <property type="molecule type" value="Genomic_DNA"/>
</dbReference>
<dbReference type="SMART" id="SM01411">
    <property type="entry name" value="Ephrin_rec_like"/>
    <property type="match status" value="2"/>
</dbReference>
<evidence type="ECO:0000313" key="1">
    <source>
        <dbReference type="EMBL" id="GMI07365.1"/>
    </source>
</evidence>
<accession>A0A9W7CKH4</accession>
<dbReference type="Proteomes" id="UP001165160">
    <property type="component" value="Unassembled WGS sequence"/>
</dbReference>
<reference evidence="2" key="1">
    <citation type="journal article" date="2023" name="Commun. Biol.">
        <title>Genome analysis of Parmales, the sister group of diatoms, reveals the evolutionary specialization of diatoms from phago-mixotrophs to photoautotrophs.</title>
        <authorList>
            <person name="Ban H."/>
            <person name="Sato S."/>
            <person name="Yoshikawa S."/>
            <person name="Yamada K."/>
            <person name="Nakamura Y."/>
            <person name="Ichinomiya M."/>
            <person name="Sato N."/>
            <person name="Blanc-Mathieu R."/>
            <person name="Endo H."/>
            <person name="Kuwata A."/>
            <person name="Ogata H."/>
        </authorList>
    </citation>
    <scope>NUCLEOTIDE SEQUENCE [LARGE SCALE GENOMIC DNA]</scope>
    <source>
        <strain evidence="2">NIES 3699</strain>
    </source>
</reference>
<keyword evidence="2" id="KW-1185">Reference proteome</keyword>
<dbReference type="AlphaFoldDB" id="A0A9W7CKH4"/>
<comment type="caution">
    <text evidence="1">The sequence shown here is derived from an EMBL/GenBank/DDBJ whole genome shotgun (WGS) entry which is preliminary data.</text>
</comment>
<organism evidence="1 2">
    <name type="scientific">Triparma verrucosa</name>
    <dbReference type="NCBI Taxonomy" id="1606542"/>
    <lineage>
        <taxon>Eukaryota</taxon>
        <taxon>Sar</taxon>
        <taxon>Stramenopiles</taxon>
        <taxon>Ochrophyta</taxon>
        <taxon>Bolidophyceae</taxon>
        <taxon>Parmales</taxon>
        <taxon>Triparmaceae</taxon>
        <taxon>Triparma</taxon>
    </lineage>
</organism>
<sequence length="152" mass="15418">MTPSVARLWLCPARKKPTSDRQGVENYELGSASSCAQEECTSCNRIGQYADELGLSACKTAPAGTKPTSDRRGVVTCPAGTYSTGGAEECSGCESGEISNAGAAGCRNCAACGLGKYQNAETASTETQCGDCVAGKASMGGAVNECTLCDCT</sequence>
<name>A0A9W7CKH4_9STRA</name>